<dbReference type="Pfam" id="PF17912">
    <property type="entry name" value="OB_MalK"/>
    <property type="match status" value="1"/>
</dbReference>
<dbReference type="GO" id="GO:0055052">
    <property type="term" value="C:ATP-binding cassette (ABC) transporter complex, substrate-binding subunit-containing"/>
    <property type="evidence" value="ECO:0007669"/>
    <property type="project" value="TreeGrafter"/>
</dbReference>
<dbReference type="InterPro" id="IPR015855">
    <property type="entry name" value="ABC_transpr_MalK-like"/>
</dbReference>
<dbReference type="GO" id="GO:0016887">
    <property type="term" value="F:ATP hydrolysis activity"/>
    <property type="evidence" value="ECO:0007669"/>
    <property type="project" value="InterPro"/>
</dbReference>
<keyword evidence="6 10" id="KW-0067">ATP-binding</keyword>
<comment type="caution">
    <text evidence="10">The sequence shown here is derived from an EMBL/GenBank/DDBJ whole genome shotgun (WGS) entry which is preliminary data.</text>
</comment>
<dbReference type="PROSITE" id="PS50893">
    <property type="entry name" value="ABC_TRANSPORTER_2"/>
    <property type="match status" value="1"/>
</dbReference>
<dbReference type="Gene3D" id="2.40.50.100">
    <property type="match status" value="1"/>
</dbReference>
<dbReference type="PANTHER" id="PTHR43875">
    <property type="entry name" value="MALTODEXTRIN IMPORT ATP-BINDING PROTEIN MSMX"/>
    <property type="match status" value="1"/>
</dbReference>
<comment type="similarity">
    <text evidence="2">Belongs to the ABC transporter superfamily.</text>
</comment>
<sequence>MISIALENVSKSYQADTPVVKNVDLDIEPGEFVVIVGPSGCGKSTMMRMIAGLERISSGTLRIGGKVANDIPPQHRDIAMVFQNYALYPHLTVAENIGFSLEMRGVSKTERLRRVEVVAHLLQLSDYLHKKPKDLSGGQRQRVAMGRAIARDAKTYLMDEPLSNLDAELRSSMRAEIKHLHRQLKATMIYVTHDQVEALTLADRIAVMNKGVLLQFDTPEKIYDDPASLFVAGFIGSPPMNFIEANCKEGIVQTTKEGTRIPITCPPELEGEDVVVGLRPENGVLSAGDKRMAIEFRGEVMLIETTGSNRNIHAKTATGPLLIVAPRSAAIGLGDNVSIGYNTEDAFLFEKKTGKRIHLS</sequence>
<evidence type="ECO:0000313" key="10">
    <source>
        <dbReference type="EMBL" id="MBB3147663.1"/>
    </source>
</evidence>
<evidence type="ECO:0000256" key="5">
    <source>
        <dbReference type="ARBA" id="ARBA00022741"/>
    </source>
</evidence>
<feature type="domain" description="ABC transporter" evidence="9">
    <location>
        <begin position="4"/>
        <end position="235"/>
    </location>
</feature>
<evidence type="ECO:0000256" key="8">
    <source>
        <dbReference type="ARBA" id="ARBA00023136"/>
    </source>
</evidence>
<keyword evidence="5" id="KW-0547">Nucleotide-binding</keyword>
<dbReference type="PANTHER" id="PTHR43875:SF15">
    <property type="entry name" value="TREHALOSE IMPORT ATP-BINDING PROTEIN SUGC"/>
    <property type="match status" value="1"/>
</dbReference>
<dbReference type="InterPro" id="IPR003439">
    <property type="entry name" value="ABC_transporter-like_ATP-bd"/>
</dbReference>
<evidence type="ECO:0000256" key="7">
    <source>
        <dbReference type="ARBA" id="ARBA00022967"/>
    </source>
</evidence>
<dbReference type="InterPro" id="IPR012340">
    <property type="entry name" value="NA-bd_OB-fold"/>
</dbReference>
<dbReference type="InterPro" id="IPR047641">
    <property type="entry name" value="ABC_transpr_MalK/UgpC-like"/>
</dbReference>
<evidence type="ECO:0000259" key="9">
    <source>
        <dbReference type="PROSITE" id="PS50893"/>
    </source>
</evidence>
<proteinExistence type="inferred from homology"/>
<keyword evidence="10" id="KW-0762">Sugar transport</keyword>
<dbReference type="PROSITE" id="PS00211">
    <property type="entry name" value="ABC_TRANSPORTER_1"/>
    <property type="match status" value="1"/>
</dbReference>
<dbReference type="FunFam" id="3.40.50.300:FF:000042">
    <property type="entry name" value="Maltose/maltodextrin ABC transporter, ATP-binding protein"/>
    <property type="match status" value="1"/>
</dbReference>
<dbReference type="EMBL" id="JACHXN010000013">
    <property type="protein sequence ID" value="MBB3147663.1"/>
    <property type="molecule type" value="Genomic_DNA"/>
</dbReference>
<dbReference type="InterPro" id="IPR008995">
    <property type="entry name" value="Mo/tungstate-bd_C_term_dom"/>
</dbReference>
<dbReference type="GO" id="GO:0008643">
    <property type="term" value="P:carbohydrate transport"/>
    <property type="evidence" value="ECO:0007669"/>
    <property type="project" value="InterPro"/>
</dbReference>
<reference evidence="10 11" key="1">
    <citation type="submission" date="2020-08" db="EMBL/GenBank/DDBJ databases">
        <title>Genomic Encyclopedia of Type Strains, Phase III (KMG-III): the genomes of soil and plant-associated and newly described type strains.</title>
        <authorList>
            <person name="Whitman W."/>
        </authorList>
    </citation>
    <scope>NUCLEOTIDE SEQUENCE [LARGE SCALE GENOMIC DNA]</scope>
    <source>
        <strain evidence="10 11">CECT 7015</strain>
    </source>
</reference>
<evidence type="ECO:0000313" key="11">
    <source>
        <dbReference type="Proteomes" id="UP000554520"/>
    </source>
</evidence>
<keyword evidence="3" id="KW-0813">Transport</keyword>
<dbReference type="GO" id="GO:0140359">
    <property type="term" value="F:ABC-type transporter activity"/>
    <property type="evidence" value="ECO:0007669"/>
    <property type="project" value="InterPro"/>
</dbReference>
<evidence type="ECO:0000256" key="4">
    <source>
        <dbReference type="ARBA" id="ARBA00022475"/>
    </source>
</evidence>
<evidence type="ECO:0000256" key="3">
    <source>
        <dbReference type="ARBA" id="ARBA00022448"/>
    </source>
</evidence>
<dbReference type="RefSeq" id="WP_112532142.1">
    <property type="nucleotide sequence ID" value="NZ_JACHXN010000013.1"/>
</dbReference>
<organism evidence="10 11">
    <name type="scientific">Phyllobacterium trifolii</name>
    <dbReference type="NCBI Taxonomy" id="300193"/>
    <lineage>
        <taxon>Bacteria</taxon>
        <taxon>Pseudomonadati</taxon>
        <taxon>Pseudomonadota</taxon>
        <taxon>Alphaproteobacteria</taxon>
        <taxon>Hyphomicrobiales</taxon>
        <taxon>Phyllobacteriaceae</taxon>
        <taxon>Phyllobacterium</taxon>
    </lineage>
</organism>
<dbReference type="CDD" id="cd03301">
    <property type="entry name" value="ABC_MalK_N"/>
    <property type="match status" value="1"/>
</dbReference>
<evidence type="ECO:0000256" key="6">
    <source>
        <dbReference type="ARBA" id="ARBA00022840"/>
    </source>
</evidence>
<dbReference type="Proteomes" id="UP000554520">
    <property type="component" value="Unassembled WGS sequence"/>
</dbReference>
<accession>A0A839UCU1</accession>
<gene>
    <name evidence="10" type="ORF">FHS21_004087</name>
</gene>
<evidence type="ECO:0000256" key="1">
    <source>
        <dbReference type="ARBA" id="ARBA00004417"/>
    </source>
</evidence>
<dbReference type="InterPro" id="IPR017871">
    <property type="entry name" value="ABC_transporter-like_CS"/>
</dbReference>
<name>A0A839UCU1_9HYPH</name>
<dbReference type="SMART" id="SM00382">
    <property type="entry name" value="AAA"/>
    <property type="match status" value="1"/>
</dbReference>
<keyword evidence="4" id="KW-1003">Cell membrane</keyword>
<dbReference type="NCBIfam" id="NF008653">
    <property type="entry name" value="PRK11650.1"/>
    <property type="match status" value="1"/>
</dbReference>
<dbReference type="Pfam" id="PF00005">
    <property type="entry name" value="ABC_tran"/>
    <property type="match status" value="1"/>
</dbReference>
<dbReference type="InterPro" id="IPR027417">
    <property type="entry name" value="P-loop_NTPase"/>
</dbReference>
<dbReference type="SUPFAM" id="SSF50331">
    <property type="entry name" value="MOP-like"/>
    <property type="match status" value="1"/>
</dbReference>
<dbReference type="SUPFAM" id="SSF52540">
    <property type="entry name" value="P-loop containing nucleoside triphosphate hydrolases"/>
    <property type="match status" value="1"/>
</dbReference>
<evidence type="ECO:0000256" key="2">
    <source>
        <dbReference type="ARBA" id="ARBA00005417"/>
    </source>
</evidence>
<dbReference type="AlphaFoldDB" id="A0A839UCU1"/>
<dbReference type="InterPro" id="IPR040582">
    <property type="entry name" value="OB_MalK-like"/>
</dbReference>
<dbReference type="Gene3D" id="3.40.50.300">
    <property type="entry name" value="P-loop containing nucleotide triphosphate hydrolases"/>
    <property type="match status" value="1"/>
</dbReference>
<keyword evidence="11" id="KW-1185">Reference proteome</keyword>
<keyword evidence="7" id="KW-1278">Translocase</keyword>
<dbReference type="GO" id="GO:0005524">
    <property type="term" value="F:ATP binding"/>
    <property type="evidence" value="ECO:0007669"/>
    <property type="project" value="UniProtKB-KW"/>
</dbReference>
<keyword evidence="8" id="KW-0472">Membrane</keyword>
<comment type="subcellular location">
    <subcellularLocation>
        <location evidence="1">Cell inner membrane</location>
        <topology evidence="1">Peripheral membrane protein</topology>
    </subcellularLocation>
</comment>
<protein>
    <submittedName>
        <fullName evidence="10">sn-glycerol 3-phosphate transport system ATP-binding protein/multiple sugar transport system ATP-binding protein</fullName>
    </submittedName>
</protein>
<dbReference type="InterPro" id="IPR003593">
    <property type="entry name" value="AAA+_ATPase"/>
</dbReference>
<dbReference type="Gene3D" id="2.40.50.140">
    <property type="entry name" value="Nucleic acid-binding proteins"/>
    <property type="match status" value="1"/>
</dbReference>